<evidence type="ECO:0000256" key="4">
    <source>
        <dbReference type="ARBA" id="ARBA00022475"/>
    </source>
</evidence>
<sequence length="497" mass="52812">MASNKVRVILSLVLRLFTLLFAAGCIAVLILDKATDEDGSKLTFRDIIAYKYVMATAAVAAAYCIFLLPFTMYRACTGKRLIRGPFLPSLYFYGDKVVAFVLASGVGAGFLATVELKRFLNGLLKSFGGSLKDTSLQGFFNRGYLATGLLAAAFLCMALLSVFSTPAKNKAPETKAAGNRGATHHVTPEAAKVMQGSEYGGPGSANNSDISVVQQRSSLSNSNELLIVPGIDKVKQLFGSNMHIQSGQGGPSVSDDVTRGVAVEEAASEQEGVNLSNTSAREVEVEHGSLRADDEHDRSQQVFDDIDLERTTNTLGDSNHAEEMAAETTHGGEGSDPDDSNGSGRATSALSDHEHDVSGDEGDCENEEFGETRVLAGTSTEAEIEAAPSDEENMSVHVNQHPMITRSKRVNPNEVHDERPPPYESSGGRPPDGNEMNATPEVIGSGSQGKEDVPNKDKATYASMAAKTLFVESSINGGLGVANENVIVLEADVIIDR</sequence>
<evidence type="ECO:0000256" key="1">
    <source>
        <dbReference type="ARBA" id="ARBA00004651"/>
    </source>
</evidence>
<dbReference type="InterPro" id="IPR006702">
    <property type="entry name" value="CASP_dom"/>
</dbReference>
<organism evidence="11 12">
    <name type="scientific">Hibiscus sabdariffa</name>
    <name type="common">roselle</name>
    <dbReference type="NCBI Taxonomy" id="183260"/>
    <lineage>
        <taxon>Eukaryota</taxon>
        <taxon>Viridiplantae</taxon>
        <taxon>Streptophyta</taxon>
        <taxon>Embryophyta</taxon>
        <taxon>Tracheophyta</taxon>
        <taxon>Spermatophyta</taxon>
        <taxon>Magnoliopsida</taxon>
        <taxon>eudicotyledons</taxon>
        <taxon>Gunneridae</taxon>
        <taxon>Pentapetalae</taxon>
        <taxon>rosids</taxon>
        <taxon>malvids</taxon>
        <taxon>Malvales</taxon>
        <taxon>Malvaceae</taxon>
        <taxon>Malvoideae</taxon>
        <taxon>Hibiscus</taxon>
    </lineage>
</organism>
<comment type="subcellular location">
    <subcellularLocation>
        <location evidence="1 8">Cell membrane</location>
        <topology evidence="1 8">Multi-pass membrane protein</topology>
    </subcellularLocation>
</comment>
<comment type="caution">
    <text evidence="11">The sequence shown here is derived from an EMBL/GenBank/DDBJ whole genome shotgun (WGS) entry which is preliminary data.</text>
</comment>
<evidence type="ECO:0000256" key="7">
    <source>
        <dbReference type="ARBA" id="ARBA00023136"/>
    </source>
</evidence>
<protein>
    <recommendedName>
        <fullName evidence="8">CASP-like protein</fullName>
    </recommendedName>
</protein>
<dbReference type="Proteomes" id="UP001472677">
    <property type="component" value="Unassembled WGS sequence"/>
</dbReference>
<reference evidence="11 12" key="1">
    <citation type="journal article" date="2024" name="G3 (Bethesda)">
        <title>Genome assembly of Hibiscus sabdariffa L. provides insights into metabolisms of medicinal natural products.</title>
        <authorList>
            <person name="Kim T."/>
        </authorList>
    </citation>
    <scope>NUCLEOTIDE SEQUENCE [LARGE SCALE GENOMIC DNA]</scope>
    <source>
        <strain evidence="11">TK-2024</strain>
        <tissue evidence="11">Old leaves</tissue>
    </source>
</reference>
<comment type="similarity">
    <text evidence="2 8">Belongs to the Casparian strip membrane proteins (CASP) family.</text>
</comment>
<feature type="compositionally biased region" description="Polar residues" evidence="9">
    <location>
        <begin position="340"/>
        <end position="350"/>
    </location>
</feature>
<feature type="transmembrane region" description="Helical" evidence="8">
    <location>
        <begin position="90"/>
        <end position="114"/>
    </location>
</feature>
<feature type="compositionally biased region" description="Basic and acidic residues" evidence="9">
    <location>
        <begin position="281"/>
        <end position="299"/>
    </location>
</feature>
<feature type="transmembrane region" description="Helical" evidence="8">
    <location>
        <begin position="12"/>
        <end position="31"/>
    </location>
</feature>
<name>A0ABR2CY49_9ROSI</name>
<gene>
    <name evidence="11" type="ORF">V6N12_020447</name>
</gene>
<keyword evidence="12" id="KW-1185">Reference proteome</keyword>
<proteinExistence type="inferred from homology"/>
<feature type="domain" description="Casparian strip membrane protein" evidence="10">
    <location>
        <begin position="9"/>
        <end position="112"/>
    </location>
</feature>
<dbReference type="Pfam" id="PF04535">
    <property type="entry name" value="CASP_dom"/>
    <property type="match status" value="1"/>
</dbReference>
<evidence type="ECO:0000256" key="6">
    <source>
        <dbReference type="ARBA" id="ARBA00022989"/>
    </source>
</evidence>
<comment type="subunit">
    <text evidence="3 8">Homodimer and heterodimers.</text>
</comment>
<feature type="compositionally biased region" description="Acidic residues" evidence="9">
    <location>
        <begin position="359"/>
        <end position="369"/>
    </location>
</feature>
<keyword evidence="5 8" id="KW-0812">Transmembrane</keyword>
<evidence type="ECO:0000259" key="10">
    <source>
        <dbReference type="Pfam" id="PF04535"/>
    </source>
</evidence>
<keyword evidence="4 8" id="KW-1003">Cell membrane</keyword>
<feature type="compositionally biased region" description="Polar residues" evidence="9">
    <location>
        <begin position="271"/>
        <end position="280"/>
    </location>
</feature>
<feature type="transmembrane region" description="Helical" evidence="8">
    <location>
        <begin position="143"/>
        <end position="163"/>
    </location>
</feature>
<dbReference type="EMBL" id="JBBPBM010000039">
    <property type="protein sequence ID" value="KAK8525963.1"/>
    <property type="molecule type" value="Genomic_DNA"/>
</dbReference>
<evidence type="ECO:0000313" key="12">
    <source>
        <dbReference type="Proteomes" id="UP001472677"/>
    </source>
</evidence>
<evidence type="ECO:0000256" key="8">
    <source>
        <dbReference type="RuleBase" id="RU361233"/>
    </source>
</evidence>
<keyword evidence="6 8" id="KW-1133">Transmembrane helix</keyword>
<feature type="compositionally biased region" description="Acidic residues" evidence="9">
    <location>
        <begin position="382"/>
        <end position="393"/>
    </location>
</feature>
<evidence type="ECO:0000256" key="5">
    <source>
        <dbReference type="ARBA" id="ARBA00022692"/>
    </source>
</evidence>
<feature type="transmembrane region" description="Helical" evidence="8">
    <location>
        <begin position="51"/>
        <end position="70"/>
    </location>
</feature>
<evidence type="ECO:0000313" key="11">
    <source>
        <dbReference type="EMBL" id="KAK8525963.1"/>
    </source>
</evidence>
<keyword evidence="7 8" id="KW-0472">Membrane</keyword>
<evidence type="ECO:0000256" key="9">
    <source>
        <dbReference type="SAM" id="MobiDB-lite"/>
    </source>
</evidence>
<evidence type="ECO:0000256" key="2">
    <source>
        <dbReference type="ARBA" id="ARBA00007651"/>
    </source>
</evidence>
<dbReference type="PANTHER" id="PTHR33573:SF17">
    <property type="entry name" value="CASP-LIKE PROTEIN 4D1"/>
    <property type="match status" value="1"/>
</dbReference>
<evidence type="ECO:0000256" key="3">
    <source>
        <dbReference type="ARBA" id="ARBA00011489"/>
    </source>
</evidence>
<accession>A0ABR2CY49</accession>
<dbReference type="PANTHER" id="PTHR33573">
    <property type="entry name" value="CASP-LIKE PROTEIN 4A4"/>
    <property type="match status" value="1"/>
</dbReference>
<feature type="region of interest" description="Disordered" evidence="9">
    <location>
        <begin position="265"/>
        <end position="457"/>
    </location>
</feature>